<dbReference type="eggNOG" id="ENOG502S2T1">
    <property type="taxonomic scope" value="Eukaryota"/>
</dbReference>
<reference evidence="3" key="1">
    <citation type="journal article" date="2013" name="Genome Announc.">
        <title>Draft genome sequence of the grapevine dieback fungus Eutypa lata UCR-EL1.</title>
        <authorList>
            <person name="Blanco-Ulate B."/>
            <person name="Rolshausen P.E."/>
            <person name="Cantu D."/>
        </authorList>
    </citation>
    <scope>NUCLEOTIDE SEQUENCE [LARGE SCALE GENOMIC DNA]</scope>
    <source>
        <strain evidence="3">UCR-EL1</strain>
    </source>
</reference>
<evidence type="ECO:0000313" key="3">
    <source>
        <dbReference type="Proteomes" id="UP000012174"/>
    </source>
</evidence>
<gene>
    <name evidence="2" type="ORF">UCREL1_10303</name>
</gene>
<keyword evidence="3" id="KW-1185">Reference proteome</keyword>
<dbReference type="EMBL" id="KB707383">
    <property type="protein sequence ID" value="EMR62754.1"/>
    <property type="molecule type" value="Genomic_DNA"/>
</dbReference>
<evidence type="ECO:0000313" key="2">
    <source>
        <dbReference type="EMBL" id="EMR62754.1"/>
    </source>
</evidence>
<protein>
    <submittedName>
        <fullName evidence="2">Putative 3-carboxymuconate cyclase protein</fullName>
    </submittedName>
</protein>
<dbReference type="Gene3D" id="2.130.10.10">
    <property type="entry name" value="YVTN repeat-like/Quinoprotein amine dehydrogenase"/>
    <property type="match status" value="1"/>
</dbReference>
<dbReference type="SUPFAM" id="SSF75011">
    <property type="entry name" value="3-carboxy-cis,cis-mucoante lactonizing enzyme"/>
    <property type="match status" value="1"/>
</dbReference>
<feature type="region of interest" description="Disordered" evidence="1">
    <location>
        <begin position="27"/>
        <end position="47"/>
    </location>
</feature>
<dbReference type="OrthoDB" id="10006285at2759"/>
<dbReference type="HOGENOM" id="CLU_037887_1_0_1"/>
<dbReference type="InterPro" id="IPR015943">
    <property type="entry name" value="WD40/YVTN_repeat-like_dom_sf"/>
</dbReference>
<dbReference type="KEGG" id="ela:UCREL1_10303"/>
<proteinExistence type="predicted"/>
<dbReference type="OMA" id="TCWATIS"/>
<dbReference type="AlphaFoldDB" id="M7S9D3"/>
<evidence type="ECO:0000256" key="1">
    <source>
        <dbReference type="SAM" id="MobiDB-lite"/>
    </source>
</evidence>
<name>M7S9D3_EUTLA</name>
<organism evidence="2 3">
    <name type="scientific">Eutypa lata (strain UCR-EL1)</name>
    <name type="common">Grapevine dieback disease fungus</name>
    <name type="synonym">Eutypa armeniacae</name>
    <dbReference type="NCBI Taxonomy" id="1287681"/>
    <lineage>
        <taxon>Eukaryota</taxon>
        <taxon>Fungi</taxon>
        <taxon>Dikarya</taxon>
        <taxon>Ascomycota</taxon>
        <taxon>Pezizomycotina</taxon>
        <taxon>Sordariomycetes</taxon>
        <taxon>Xylariomycetidae</taxon>
        <taxon>Xylariales</taxon>
        <taxon>Diatrypaceae</taxon>
        <taxon>Eutypa</taxon>
    </lineage>
</organism>
<accession>M7S9D3</accession>
<dbReference type="Proteomes" id="UP000012174">
    <property type="component" value="Unassembled WGS sequence"/>
</dbReference>
<sequence>MRPSAILIPFALAESIAGHAIPSTTKRHFRQGKDQIQNPGDGQAMAPSGCQATGKAVYLLTNDDENSVVALPIKADGTLKRGTVTKAGGKGATAVDGATGEAAVPDALLSQGSLTIAGQHIFAVNAGSNTISMLAISADDPTQLSMVGEPAQVPGEFPNTVAASAKNNLACVAATGAVAGISCASFTAEGGLGPMDGLRSIDLGQSTPPAGPTNTVSHVLFSEDESVLFTMVKGDPAVNKTGFLSMLAIEQQQGAGCDGAMTAAAAAAEDNRISPAGTAVLFGSQVIPGTGNIFATDASFGGAILSVDAATGNASVVGQAAIDGQAATCWSAFSATTGSVFVTDVGVPHIVEMSADDASIISELDLAGNGDPGFIDLGASGAFLYALSPGNGTTDAAISVMDISGGQGTAKLIQRFSLEGIAGPTAQGIAILS</sequence>
<dbReference type="STRING" id="1287681.M7S9D3"/>